<gene>
    <name evidence="7" type="ORF">IC620_10860</name>
</gene>
<evidence type="ECO:0000256" key="5">
    <source>
        <dbReference type="ARBA" id="ARBA00023136"/>
    </source>
</evidence>
<dbReference type="GO" id="GO:0009247">
    <property type="term" value="P:glycolipid biosynthetic process"/>
    <property type="evidence" value="ECO:0007669"/>
    <property type="project" value="UniProtKB-ARBA"/>
</dbReference>
<evidence type="ECO:0000256" key="4">
    <source>
        <dbReference type="ARBA" id="ARBA00022679"/>
    </source>
</evidence>
<evidence type="ECO:0000313" key="7">
    <source>
        <dbReference type="EMBL" id="MBD1372856.1"/>
    </source>
</evidence>
<dbReference type="EMBL" id="JACXAH010000014">
    <property type="protein sequence ID" value="MBD1372856.1"/>
    <property type="molecule type" value="Genomic_DNA"/>
</dbReference>
<keyword evidence="5" id="KW-0472">Membrane</keyword>
<dbReference type="GO" id="GO:0005886">
    <property type="term" value="C:plasma membrane"/>
    <property type="evidence" value="ECO:0007669"/>
    <property type="project" value="UniProtKB-SubCell"/>
</dbReference>
<keyword evidence="6" id="KW-0012">Acyltransferase</keyword>
<dbReference type="Proteomes" id="UP000661691">
    <property type="component" value="Unassembled WGS sequence"/>
</dbReference>
<keyword evidence="3" id="KW-0997">Cell inner membrane</keyword>
<organism evidence="7 8">
    <name type="scientific">Polycladospora coralii</name>
    <dbReference type="NCBI Taxonomy" id="2771432"/>
    <lineage>
        <taxon>Bacteria</taxon>
        <taxon>Bacillati</taxon>
        <taxon>Bacillota</taxon>
        <taxon>Bacilli</taxon>
        <taxon>Bacillales</taxon>
        <taxon>Thermoactinomycetaceae</taxon>
        <taxon>Polycladospora</taxon>
    </lineage>
</organism>
<dbReference type="AlphaFoldDB" id="A0A926RXU3"/>
<dbReference type="Pfam" id="PF03279">
    <property type="entry name" value="Lip_A_acyltrans"/>
    <property type="match status" value="1"/>
</dbReference>
<comment type="caution">
    <text evidence="7">The sequence shown here is derived from an EMBL/GenBank/DDBJ whole genome shotgun (WGS) entry which is preliminary data.</text>
</comment>
<protein>
    <submittedName>
        <fullName evidence="7">Uncharacterized protein</fullName>
    </submittedName>
</protein>
<evidence type="ECO:0000256" key="1">
    <source>
        <dbReference type="ARBA" id="ARBA00004533"/>
    </source>
</evidence>
<dbReference type="RefSeq" id="WP_191142186.1">
    <property type="nucleotide sequence ID" value="NZ_JACXAH010000014.1"/>
</dbReference>
<name>A0A926RXU3_9BACL</name>
<keyword evidence="2" id="KW-1003">Cell membrane</keyword>
<dbReference type="InterPro" id="IPR004960">
    <property type="entry name" value="LipA_acyltrans"/>
</dbReference>
<evidence type="ECO:0000256" key="3">
    <source>
        <dbReference type="ARBA" id="ARBA00022519"/>
    </source>
</evidence>
<proteinExistence type="predicted"/>
<keyword evidence="4" id="KW-0808">Transferase</keyword>
<evidence type="ECO:0000256" key="6">
    <source>
        <dbReference type="ARBA" id="ARBA00023315"/>
    </source>
</evidence>
<dbReference type="GO" id="GO:0016746">
    <property type="term" value="F:acyltransferase activity"/>
    <property type="evidence" value="ECO:0007669"/>
    <property type="project" value="UniProtKB-KW"/>
</dbReference>
<accession>A0A926RXU3</accession>
<keyword evidence="8" id="KW-1185">Reference proteome</keyword>
<evidence type="ECO:0000256" key="2">
    <source>
        <dbReference type="ARBA" id="ARBA00022475"/>
    </source>
</evidence>
<reference evidence="7" key="1">
    <citation type="submission" date="2020-09" db="EMBL/GenBank/DDBJ databases">
        <title>A novel bacterium of genus Hazenella, isolated from South China Sea.</title>
        <authorList>
            <person name="Huang H."/>
            <person name="Mo K."/>
            <person name="Hu Y."/>
        </authorList>
    </citation>
    <scope>NUCLEOTIDE SEQUENCE</scope>
    <source>
        <strain evidence="7">IB182357</strain>
    </source>
</reference>
<sequence>MGYQALYEACRAEVYETIPPQKESGIYLGYFYALMNITQELLPINPDKSIEDIWLDHLAFLKVVDRLREQPELYTGWDEIEGHEYVDEILTDGGVFLTWHYGFVRHIMEVIVEALHTKKNRSPFYQVVDGTAFKQEKSFSYWDQIRQRAGVQLINSEQQMIGLQLYKILKNKGAFSLYLDGFSGYNTDNTPISLPFLSSEMQTRSGIFRILQQTGAKACPVVMSLTPEGNARIKFHKPIQMTDNLSSSCERVYAVFREAVRKQPEQWRLWDRHHMRIVKWHASLSETPSQTQIDWFSKYVAGEMQLGINLKTGTLYELEAGVGQI</sequence>
<comment type="subcellular location">
    <subcellularLocation>
        <location evidence="1">Cell inner membrane</location>
    </subcellularLocation>
</comment>
<evidence type="ECO:0000313" key="8">
    <source>
        <dbReference type="Proteomes" id="UP000661691"/>
    </source>
</evidence>